<evidence type="ECO:0000313" key="2">
    <source>
        <dbReference type="EMBL" id="CAF1149964.1"/>
    </source>
</evidence>
<comment type="caution">
    <text evidence="2">The sequence shown here is derived from an EMBL/GenBank/DDBJ whole genome shotgun (WGS) entry which is preliminary data.</text>
</comment>
<name>A0A814SNF0_9BILA</name>
<keyword evidence="3" id="KW-1185">Reference proteome</keyword>
<feature type="non-terminal residue" evidence="2">
    <location>
        <position position="1"/>
    </location>
</feature>
<feature type="compositionally biased region" description="Basic residues" evidence="1">
    <location>
        <begin position="22"/>
        <end position="31"/>
    </location>
</feature>
<evidence type="ECO:0000313" key="3">
    <source>
        <dbReference type="Proteomes" id="UP000663879"/>
    </source>
</evidence>
<accession>A0A814SNF0</accession>
<feature type="compositionally biased region" description="Polar residues" evidence="1">
    <location>
        <begin position="33"/>
        <end position="52"/>
    </location>
</feature>
<sequence>TRFHDLRRLKPNLCDEQDQARKKYTTKKHKQSNNDANQNGNSTSSITITKFN</sequence>
<dbReference type="AlphaFoldDB" id="A0A814SNF0"/>
<dbReference type="Proteomes" id="UP000663879">
    <property type="component" value="Unassembled WGS sequence"/>
</dbReference>
<reference evidence="2" key="1">
    <citation type="submission" date="2021-02" db="EMBL/GenBank/DDBJ databases">
        <authorList>
            <person name="Nowell W R."/>
        </authorList>
    </citation>
    <scope>NUCLEOTIDE SEQUENCE</scope>
    <source>
        <strain evidence="2">Ploen Becks lab</strain>
    </source>
</reference>
<feature type="region of interest" description="Disordered" evidence="1">
    <location>
        <begin position="1"/>
        <end position="52"/>
    </location>
</feature>
<organism evidence="2 3">
    <name type="scientific">Brachionus calyciflorus</name>
    <dbReference type="NCBI Taxonomy" id="104777"/>
    <lineage>
        <taxon>Eukaryota</taxon>
        <taxon>Metazoa</taxon>
        <taxon>Spiralia</taxon>
        <taxon>Gnathifera</taxon>
        <taxon>Rotifera</taxon>
        <taxon>Eurotatoria</taxon>
        <taxon>Monogononta</taxon>
        <taxon>Pseudotrocha</taxon>
        <taxon>Ploima</taxon>
        <taxon>Brachionidae</taxon>
        <taxon>Brachionus</taxon>
    </lineage>
</organism>
<dbReference type="EMBL" id="CAJNOC010011747">
    <property type="protein sequence ID" value="CAF1149964.1"/>
    <property type="molecule type" value="Genomic_DNA"/>
</dbReference>
<proteinExistence type="predicted"/>
<evidence type="ECO:0000256" key="1">
    <source>
        <dbReference type="SAM" id="MobiDB-lite"/>
    </source>
</evidence>
<protein>
    <submittedName>
        <fullName evidence="2">Uncharacterized protein</fullName>
    </submittedName>
</protein>
<gene>
    <name evidence="2" type="ORF">OXX778_LOCUS23249</name>
</gene>